<dbReference type="PANTHER" id="PTHR24388:SF54">
    <property type="entry name" value="PROTEIN ESCARGOT"/>
    <property type="match status" value="1"/>
</dbReference>
<keyword evidence="2" id="KW-0479">Metal-binding</keyword>
<feature type="compositionally biased region" description="Basic residues" evidence="8">
    <location>
        <begin position="442"/>
        <end position="453"/>
    </location>
</feature>
<protein>
    <recommendedName>
        <fullName evidence="9">C2H2-type domain-containing protein</fullName>
    </recommendedName>
</protein>
<keyword evidence="6" id="KW-0539">Nucleus</keyword>
<evidence type="ECO:0000256" key="2">
    <source>
        <dbReference type="ARBA" id="ARBA00022723"/>
    </source>
</evidence>
<keyword evidence="4 7" id="KW-0863">Zinc-finger</keyword>
<evidence type="ECO:0000256" key="7">
    <source>
        <dbReference type="PROSITE-ProRule" id="PRU00042"/>
    </source>
</evidence>
<dbReference type="PANTHER" id="PTHR24388">
    <property type="entry name" value="ZINC FINGER PROTEIN"/>
    <property type="match status" value="1"/>
</dbReference>
<dbReference type="GO" id="GO:0008270">
    <property type="term" value="F:zinc ion binding"/>
    <property type="evidence" value="ECO:0007669"/>
    <property type="project" value="UniProtKB-KW"/>
</dbReference>
<dbReference type="InterPro" id="IPR013087">
    <property type="entry name" value="Znf_C2H2_type"/>
</dbReference>
<dbReference type="PROSITE" id="PS50157">
    <property type="entry name" value="ZINC_FINGER_C2H2_2"/>
    <property type="match status" value="2"/>
</dbReference>
<gene>
    <name evidence="10" type="ORF">H2200_002208</name>
</gene>
<dbReference type="InterPro" id="IPR050527">
    <property type="entry name" value="Snail/Krueppel_Znf"/>
</dbReference>
<keyword evidence="11" id="KW-1185">Reference proteome</keyword>
<evidence type="ECO:0000313" key="11">
    <source>
        <dbReference type="Proteomes" id="UP001172673"/>
    </source>
</evidence>
<evidence type="ECO:0000259" key="9">
    <source>
        <dbReference type="PROSITE" id="PS50157"/>
    </source>
</evidence>
<dbReference type="InterPro" id="IPR036236">
    <property type="entry name" value="Znf_C2H2_sf"/>
</dbReference>
<evidence type="ECO:0000256" key="8">
    <source>
        <dbReference type="SAM" id="MobiDB-lite"/>
    </source>
</evidence>
<sequence length="453" mass="49822">MDCLDTYLEAYLDASSKLPGTIDIGPYMTGISSVGKSNAILALTDGLWGPPYLNAGTAKNLSIVAGGNLDSNEDDSMEKGDFSCGHGRGCGCRFCECRLAFFAEEPPSLPTSMERDGIVDDLVLKRVFEDWKMDQMCTFDFHEIGGQQWLPPVEAGSLLPPNMRAHQMHHMPLETTLSQHYYQPAARLAPGPSWAPNPTMQAFTPTLPTQAYDSSPELLEQSSADMDSCGLDYEILNNPIYLEDFDLTGYYDDFGLINYNDFALPDYIGDFTLFPTNDSFLGSPFTYDDSLFPPLPSYDSPASVVPADSNSNSIPVALPPNDSPTNTGTSPIPRFPCPSADCSESFPRQCELTRHEFKHTRPFKCPHCGRAFAEKRRCVQHVQSVHGLATDKDKTKCQLCEYAHVRPDAVKRHLRLKHGVGLKVRGSPDSSVSGKSSQGRGPGRRKGNARATR</sequence>
<dbReference type="PROSITE" id="PS00028">
    <property type="entry name" value="ZINC_FINGER_C2H2_1"/>
    <property type="match status" value="2"/>
</dbReference>
<feature type="compositionally biased region" description="Low complexity" evidence="8">
    <location>
        <begin position="427"/>
        <end position="439"/>
    </location>
</feature>
<feature type="domain" description="C2H2-type" evidence="9">
    <location>
        <begin position="335"/>
        <end position="364"/>
    </location>
</feature>
<evidence type="ECO:0000256" key="6">
    <source>
        <dbReference type="ARBA" id="ARBA00023242"/>
    </source>
</evidence>
<dbReference type="SUPFAM" id="SSF57667">
    <property type="entry name" value="beta-beta-alpha zinc fingers"/>
    <property type="match status" value="2"/>
</dbReference>
<keyword evidence="3" id="KW-0677">Repeat</keyword>
<evidence type="ECO:0000256" key="3">
    <source>
        <dbReference type="ARBA" id="ARBA00022737"/>
    </source>
</evidence>
<comment type="subcellular location">
    <subcellularLocation>
        <location evidence="1">Nucleus</location>
    </subcellularLocation>
</comment>
<reference evidence="10" key="1">
    <citation type="submission" date="2022-10" db="EMBL/GenBank/DDBJ databases">
        <title>Culturing micro-colonial fungi from biological soil crusts in the Mojave desert and describing Neophaeococcomyces mojavensis, and introducing the new genera and species Taxawa tesnikishii.</title>
        <authorList>
            <person name="Kurbessoian T."/>
            <person name="Stajich J.E."/>
        </authorList>
    </citation>
    <scope>NUCLEOTIDE SEQUENCE</scope>
    <source>
        <strain evidence="10">TK_41</strain>
    </source>
</reference>
<dbReference type="Gene3D" id="3.30.160.60">
    <property type="entry name" value="Classic Zinc Finger"/>
    <property type="match status" value="1"/>
</dbReference>
<evidence type="ECO:0000313" key="10">
    <source>
        <dbReference type="EMBL" id="KAJ9614072.1"/>
    </source>
</evidence>
<proteinExistence type="predicted"/>
<dbReference type="Proteomes" id="UP001172673">
    <property type="component" value="Unassembled WGS sequence"/>
</dbReference>
<dbReference type="EMBL" id="JAPDRK010000003">
    <property type="protein sequence ID" value="KAJ9614072.1"/>
    <property type="molecule type" value="Genomic_DNA"/>
</dbReference>
<accession>A0AA38XIG6</accession>
<comment type="caution">
    <text evidence="10">The sequence shown here is derived from an EMBL/GenBank/DDBJ whole genome shotgun (WGS) entry which is preliminary data.</text>
</comment>
<keyword evidence="5" id="KW-0862">Zinc</keyword>
<feature type="domain" description="C2H2-type" evidence="9">
    <location>
        <begin position="363"/>
        <end position="386"/>
    </location>
</feature>
<organism evidence="10 11">
    <name type="scientific">Cladophialophora chaetospira</name>
    <dbReference type="NCBI Taxonomy" id="386627"/>
    <lineage>
        <taxon>Eukaryota</taxon>
        <taxon>Fungi</taxon>
        <taxon>Dikarya</taxon>
        <taxon>Ascomycota</taxon>
        <taxon>Pezizomycotina</taxon>
        <taxon>Eurotiomycetes</taxon>
        <taxon>Chaetothyriomycetidae</taxon>
        <taxon>Chaetothyriales</taxon>
        <taxon>Herpotrichiellaceae</taxon>
        <taxon>Cladophialophora</taxon>
    </lineage>
</organism>
<dbReference type="AlphaFoldDB" id="A0AA38XIG6"/>
<evidence type="ECO:0000256" key="4">
    <source>
        <dbReference type="ARBA" id="ARBA00022771"/>
    </source>
</evidence>
<name>A0AA38XIG6_9EURO</name>
<dbReference type="GO" id="GO:0000978">
    <property type="term" value="F:RNA polymerase II cis-regulatory region sequence-specific DNA binding"/>
    <property type="evidence" value="ECO:0007669"/>
    <property type="project" value="TreeGrafter"/>
</dbReference>
<dbReference type="GO" id="GO:0000981">
    <property type="term" value="F:DNA-binding transcription factor activity, RNA polymerase II-specific"/>
    <property type="evidence" value="ECO:0007669"/>
    <property type="project" value="TreeGrafter"/>
</dbReference>
<evidence type="ECO:0000256" key="1">
    <source>
        <dbReference type="ARBA" id="ARBA00004123"/>
    </source>
</evidence>
<evidence type="ECO:0000256" key="5">
    <source>
        <dbReference type="ARBA" id="ARBA00022833"/>
    </source>
</evidence>
<feature type="region of interest" description="Disordered" evidence="8">
    <location>
        <begin position="419"/>
        <end position="453"/>
    </location>
</feature>
<dbReference type="GO" id="GO:0005634">
    <property type="term" value="C:nucleus"/>
    <property type="evidence" value="ECO:0007669"/>
    <property type="project" value="UniProtKB-SubCell"/>
</dbReference>
<dbReference type="SMART" id="SM00355">
    <property type="entry name" value="ZnF_C2H2"/>
    <property type="match status" value="3"/>
</dbReference>